<dbReference type="PIRSF" id="PIRSF000190">
    <property type="entry name" value="Pyd_amn-ph_oxd"/>
    <property type="match status" value="1"/>
</dbReference>
<comment type="similarity">
    <text evidence="5">Belongs to the pyridoxamine 5'-phosphate oxidase family.</text>
</comment>
<evidence type="ECO:0000256" key="4">
    <source>
        <dbReference type="ARBA" id="ARBA00005037"/>
    </source>
</evidence>
<dbReference type="PANTHER" id="PTHR10851:SF0">
    <property type="entry name" value="PYRIDOXINE-5'-PHOSPHATE OXIDASE"/>
    <property type="match status" value="1"/>
</dbReference>
<keyword evidence="13" id="KW-1185">Reference proteome</keyword>
<dbReference type="InterPro" id="IPR011576">
    <property type="entry name" value="Pyridox_Oxase_N"/>
</dbReference>
<dbReference type="Pfam" id="PF10590">
    <property type="entry name" value="PNP_phzG_C"/>
    <property type="match status" value="1"/>
</dbReference>
<dbReference type="NCBIfam" id="NF004231">
    <property type="entry name" value="PRK05679.1"/>
    <property type="match status" value="1"/>
</dbReference>
<dbReference type="OrthoDB" id="303614at2759"/>
<dbReference type="OMA" id="LYEANAM"/>
<comment type="pathway">
    <text evidence="4">Cofactor metabolism; pyridoxal 5'-phosphate salvage; pyridoxal 5'-phosphate from pyridoxine 5'-phosphate: step 1/1.</text>
</comment>
<sequence>MVHLQTRHLGEMAYLNLKTLRVPYRKESDRLYDSNITLKHPMKQFQAWFEEAITCPGLYEANAMVLSTVSKSGRPSSRCVLLKGLDDRGFHFYTNSVSHKGQDIVRIEGKANLLPNVEAEEYFHSRPKPSQIAAYISKQSQPIESDQKMLHDFKEAEKEFKDFEHIQKPETWVGYAVMPNRMEFWQGQTSRLHDRVLFFRPDEDKQVCKFSKLCEEGWYCERLAP</sequence>
<evidence type="ECO:0000256" key="3">
    <source>
        <dbReference type="ARBA" id="ARBA00004738"/>
    </source>
</evidence>
<dbReference type="EC" id="1.4.3.5" evidence="6"/>
<evidence type="ECO:0000259" key="10">
    <source>
        <dbReference type="Pfam" id="PF01243"/>
    </source>
</evidence>
<dbReference type="PANTHER" id="PTHR10851">
    <property type="entry name" value="PYRIDOXINE-5-PHOSPHATE OXIDASE"/>
    <property type="match status" value="1"/>
</dbReference>
<comment type="caution">
    <text evidence="12">The sequence shown here is derived from an EMBL/GenBank/DDBJ whole genome shotgun (WGS) entry which is preliminary data.</text>
</comment>
<accession>W6ULG5</accession>
<dbReference type="STRING" id="6210.W6ULG5"/>
<dbReference type="RefSeq" id="XP_024353566.1">
    <property type="nucleotide sequence ID" value="XM_024492072.1"/>
</dbReference>
<feature type="domain" description="Pyridoxamine 5'-phosphate oxidase N-terminal" evidence="10">
    <location>
        <begin position="60"/>
        <end position="146"/>
    </location>
</feature>
<evidence type="ECO:0000256" key="2">
    <source>
        <dbReference type="ARBA" id="ARBA00003691"/>
    </source>
</evidence>
<proteinExistence type="inferred from homology"/>
<comment type="function">
    <text evidence="2">Catalyzes the oxidation of either pyridoxine 5'-phosphate (PNP) or pyridoxamine 5'-phosphate (PMP) into pyridoxal 5'-phosphate (PLP).</text>
</comment>
<dbReference type="GO" id="GO:0008615">
    <property type="term" value="P:pyridoxine biosynthetic process"/>
    <property type="evidence" value="ECO:0007669"/>
    <property type="project" value="InterPro"/>
</dbReference>
<evidence type="ECO:0000313" key="13">
    <source>
        <dbReference type="Proteomes" id="UP000019149"/>
    </source>
</evidence>
<evidence type="ECO:0000313" key="12">
    <source>
        <dbReference type="EMBL" id="EUB62370.1"/>
    </source>
</evidence>
<evidence type="ECO:0000256" key="9">
    <source>
        <dbReference type="ARBA" id="ARBA00023002"/>
    </source>
</evidence>
<gene>
    <name evidence="12" type="ORF">EGR_02823</name>
</gene>
<comment type="cofactor">
    <cofactor evidence="1">
        <name>FMN</name>
        <dbReference type="ChEBI" id="CHEBI:58210"/>
    </cofactor>
</comment>
<dbReference type="GeneID" id="36338538"/>
<dbReference type="InterPro" id="IPR019740">
    <property type="entry name" value="Pyridox_Oxase_CS"/>
</dbReference>
<evidence type="ECO:0000256" key="1">
    <source>
        <dbReference type="ARBA" id="ARBA00001917"/>
    </source>
</evidence>
<comment type="pathway">
    <text evidence="3">Cofactor metabolism; pyridoxal 5'-phosphate salvage; pyridoxal 5'-phosphate from pyridoxamine 5'-phosphate: step 1/1.</text>
</comment>
<evidence type="ECO:0000256" key="5">
    <source>
        <dbReference type="ARBA" id="ARBA00007301"/>
    </source>
</evidence>
<dbReference type="Pfam" id="PF01243">
    <property type="entry name" value="PNPOx_N"/>
    <property type="match status" value="1"/>
</dbReference>
<dbReference type="SUPFAM" id="SSF50475">
    <property type="entry name" value="FMN-binding split barrel"/>
    <property type="match status" value="1"/>
</dbReference>
<protein>
    <recommendedName>
        <fullName evidence="6">pyridoxal 5'-phosphate synthase</fullName>
        <ecNumber evidence="6">1.4.3.5</ecNumber>
    </recommendedName>
</protein>
<dbReference type="PROSITE" id="PS01064">
    <property type="entry name" value="PYRIDOX_OXIDASE"/>
    <property type="match status" value="1"/>
</dbReference>
<evidence type="ECO:0000256" key="6">
    <source>
        <dbReference type="ARBA" id="ARBA00012801"/>
    </source>
</evidence>
<dbReference type="InterPro" id="IPR000659">
    <property type="entry name" value="Pyridox_Oxase"/>
</dbReference>
<dbReference type="AlphaFoldDB" id="W6ULG5"/>
<name>W6ULG5_ECHGR</name>
<evidence type="ECO:0000256" key="7">
    <source>
        <dbReference type="ARBA" id="ARBA00022630"/>
    </source>
</evidence>
<dbReference type="UniPathway" id="UPA01068">
    <property type="reaction ID" value="UER00304"/>
</dbReference>
<dbReference type="KEGG" id="egl:EGR_02823"/>
<keyword evidence="9" id="KW-0560">Oxidoreductase</keyword>
<dbReference type="InterPro" id="IPR019576">
    <property type="entry name" value="Pyridoxamine_oxidase_dimer_C"/>
</dbReference>
<feature type="domain" description="Pyridoxine 5'-phosphate oxidase dimerisation C-terminal" evidence="11">
    <location>
        <begin position="172"/>
        <end position="225"/>
    </location>
</feature>
<organism evidence="12 13">
    <name type="scientific">Echinococcus granulosus</name>
    <name type="common">Hydatid tapeworm</name>
    <dbReference type="NCBI Taxonomy" id="6210"/>
    <lineage>
        <taxon>Eukaryota</taxon>
        <taxon>Metazoa</taxon>
        <taxon>Spiralia</taxon>
        <taxon>Lophotrochozoa</taxon>
        <taxon>Platyhelminthes</taxon>
        <taxon>Cestoda</taxon>
        <taxon>Eucestoda</taxon>
        <taxon>Cyclophyllidea</taxon>
        <taxon>Taeniidae</taxon>
        <taxon>Echinococcus</taxon>
        <taxon>Echinococcus granulosus group</taxon>
    </lineage>
</organism>
<keyword evidence="7" id="KW-0285">Flavoprotein</keyword>
<dbReference type="InterPro" id="IPR012349">
    <property type="entry name" value="Split_barrel_FMN-bd"/>
</dbReference>
<dbReference type="CTD" id="36338538"/>
<dbReference type="Gene3D" id="2.30.110.10">
    <property type="entry name" value="Electron Transport, Fmn-binding Protein, Chain A"/>
    <property type="match status" value="2"/>
</dbReference>
<evidence type="ECO:0000256" key="8">
    <source>
        <dbReference type="ARBA" id="ARBA00022643"/>
    </source>
</evidence>
<reference evidence="12 13" key="1">
    <citation type="journal article" date="2013" name="Nat. Genet.">
        <title>The genome of the hydatid tapeworm Echinococcus granulosus.</title>
        <authorList>
            <person name="Zheng H."/>
            <person name="Zhang W."/>
            <person name="Zhang L."/>
            <person name="Zhang Z."/>
            <person name="Li J."/>
            <person name="Lu G."/>
            <person name="Zhu Y."/>
            <person name="Wang Y."/>
            <person name="Huang Y."/>
            <person name="Liu J."/>
            <person name="Kang H."/>
            <person name="Chen J."/>
            <person name="Wang L."/>
            <person name="Chen A."/>
            <person name="Yu S."/>
            <person name="Gao Z."/>
            <person name="Jin L."/>
            <person name="Gu W."/>
            <person name="Wang Z."/>
            <person name="Zhao L."/>
            <person name="Shi B."/>
            <person name="Wen H."/>
            <person name="Lin R."/>
            <person name="Jones M.K."/>
            <person name="Brejova B."/>
            <person name="Vinar T."/>
            <person name="Zhao G."/>
            <person name="McManus D.P."/>
            <person name="Chen Z."/>
            <person name="Zhou Y."/>
            <person name="Wang S."/>
        </authorList>
    </citation>
    <scope>NUCLEOTIDE SEQUENCE [LARGE SCALE GENOMIC DNA]</scope>
</reference>
<dbReference type="EMBL" id="APAU02000013">
    <property type="protein sequence ID" value="EUB62370.1"/>
    <property type="molecule type" value="Genomic_DNA"/>
</dbReference>
<dbReference type="Proteomes" id="UP000019149">
    <property type="component" value="Unassembled WGS sequence"/>
</dbReference>
<keyword evidence="8" id="KW-0288">FMN</keyword>
<dbReference type="GO" id="GO:0010181">
    <property type="term" value="F:FMN binding"/>
    <property type="evidence" value="ECO:0007669"/>
    <property type="project" value="InterPro"/>
</dbReference>
<dbReference type="GO" id="GO:0004733">
    <property type="term" value="F:pyridoxamine phosphate oxidase activity"/>
    <property type="evidence" value="ECO:0007669"/>
    <property type="project" value="UniProtKB-EC"/>
</dbReference>
<evidence type="ECO:0000259" key="11">
    <source>
        <dbReference type="Pfam" id="PF10590"/>
    </source>
</evidence>